<dbReference type="RefSeq" id="WP_099151034.1">
    <property type="nucleotide sequence ID" value="NZ_PDUD01000021.1"/>
</dbReference>
<dbReference type="PANTHER" id="PTHR39324">
    <property type="entry name" value="CALCIUM DODECIN"/>
    <property type="match status" value="1"/>
</dbReference>
<dbReference type="EMBL" id="PDUD01000021">
    <property type="protein sequence ID" value="PHN05457.1"/>
    <property type="molecule type" value="Genomic_DNA"/>
</dbReference>
<dbReference type="InterPro" id="IPR036694">
    <property type="entry name" value="Dodecin-like_sf"/>
</dbReference>
<dbReference type="Gene3D" id="3.30.1660.10">
    <property type="entry name" value="Flavin-binding protein dodecin"/>
    <property type="match status" value="1"/>
</dbReference>
<evidence type="ECO:0000313" key="2">
    <source>
        <dbReference type="Proteomes" id="UP000223913"/>
    </source>
</evidence>
<sequence length="69" mass="7623">MAVLKVIEILSDSTTSWEDATKQAIERANESVSNIRSAFVQHQTVTVKNGKVDQFRVNLKVTFEVGEAG</sequence>
<gene>
    <name evidence="1" type="ORF">CRP01_15795</name>
</gene>
<name>A0A2D0NAE4_FLAN2</name>
<dbReference type="Pfam" id="PF07311">
    <property type="entry name" value="Dodecin"/>
    <property type="match status" value="1"/>
</dbReference>
<reference evidence="1 2" key="1">
    <citation type="submission" date="2017-10" db="EMBL/GenBank/DDBJ databases">
        <title>The draft genome sequence of Lewinella nigricans NBRC 102662.</title>
        <authorList>
            <person name="Wang K."/>
        </authorList>
    </citation>
    <scope>NUCLEOTIDE SEQUENCE [LARGE SCALE GENOMIC DNA]</scope>
    <source>
        <strain evidence="1 2">NBRC 102662</strain>
    </source>
</reference>
<dbReference type="InterPro" id="IPR009923">
    <property type="entry name" value="Dodecin"/>
</dbReference>
<evidence type="ECO:0000313" key="1">
    <source>
        <dbReference type="EMBL" id="PHN05457.1"/>
    </source>
</evidence>
<dbReference type="Proteomes" id="UP000223913">
    <property type="component" value="Unassembled WGS sequence"/>
</dbReference>
<dbReference type="SUPFAM" id="SSF89807">
    <property type="entry name" value="Dodecin-like"/>
    <property type="match status" value="1"/>
</dbReference>
<comment type="caution">
    <text evidence="1">The sequence shown here is derived from an EMBL/GenBank/DDBJ whole genome shotgun (WGS) entry which is preliminary data.</text>
</comment>
<dbReference type="PANTHER" id="PTHR39324:SF1">
    <property type="entry name" value="CALCIUM DODECIN"/>
    <property type="match status" value="1"/>
</dbReference>
<protein>
    <submittedName>
        <fullName evidence="1">Dodecin</fullName>
    </submittedName>
</protein>
<accession>A0A2D0NAE4</accession>
<dbReference type="OrthoDB" id="1525133at2"/>
<dbReference type="AlphaFoldDB" id="A0A2D0NAE4"/>
<keyword evidence="2" id="KW-1185">Reference proteome</keyword>
<organism evidence="1 2">
    <name type="scientific">Flavilitoribacter nigricans (strain ATCC 23147 / DSM 23189 / NBRC 102662 / NCIMB 1420 / SS-2)</name>
    <name type="common">Lewinella nigricans</name>
    <dbReference type="NCBI Taxonomy" id="1122177"/>
    <lineage>
        <taxon>Bacteria</taxon>
        <taxon>Pseudomonadati</taxon>
        <taxon>Bacteroidota</taxon>
        <taxon>Saprospiria</taxon>
        <taxon>Saprospirales</taxon>
        <taxon>Lewinellaceae</taxon>
        <taxon>Flavilitoribacter</taxon>
    </lineage>
</organism>
<proteinExistence type="predicted"/>
<dbReference type="InterPro" id="IPR025543">
    <property type="entry name" value="Dodecin-like"/>
</dbReference>